<keyword evidence="1" id="KW-0472">Membrane</keyword>
<protein>
    <submittedName>
        <fullName evidence="3">Membrane protein YqaA with SNARE-associated domain</fullName>
    </submittedName>
</protein>
<feature type="transmembrane region" description="Helical" evidence="1">
    <location>
        <begin position="52"/>
        <end position="78"/>
    </location>
</feature>
<dbReference type="PANTHER" id="PTHR42709:SF11">
    <property type="entry name" value="DEDA FAMILY PROTEIN"/>
    <property type="match status" value="1"/>
</dbReference>
<comment type="caution">
    <text evidence="3">The sequence shown here is derived from an EMBL/GenBank/DDBJ whole genome shotgun (WGS) entry which is preliminary data.</text>
</comment>
<keyword evidence="4" id="KW-1185">Reference proteome</keyword>
<reference evidence="3 4" key="1">
    <citation type="submission" date="2018-06" db="EMBL/GenBank/DDBJ databases">
        <title>Genomic Encyclopedia of Archaeal and Bacterial Type Strains, Phase II (KMG-II): from individual species to whole genera.</title>
        <authorList>
            <person name="Goeker M."/>
        </authorList>
    </citation>
    <scope>NUCLEOTIDE SEQUENCE [LARGE SCALE GENOMIC DNA]</scope>
    <source>
        <strain evidence="3 4">JCM 11668</strain>
    </source>
</reference>
<evidence type="ECO:0000256" key="1">
    <source>
        <dbReference type="SAM" id="Phobius"/>
    </source>
</evidence>
<evidence type="ECO:0000313" key="3">
    <source>
        <dbReference type="EMBL" id="PYF04543.1"/>
    </source>
</evidence>
<gene>
    <name evidence="3" type="ORF">BJ122_103198</name>
</gene>
<dbReference type="EMBL" id="QJTI01000003">
    <property type="protein sequence ID" value="PYF04543.1"/>
    <property type="molecule type" value="Genomic_DNA"/>
</dbReference>
<dbReference type="InterPro" id="IPR032816">
    <property type="entry name" value="VTT_dom"/>
</dbReference>
<dbReference type="RefSeq" id="WP_027278561.1">
    <property type="nucleotide sequence ID" value="NZ_QJTI01000003.1"/>
</dbReference>
<keyword evidence="1" id="KW-1133">Transmembrane helix</keyword>
<dbReference type="Proteomes" id="UP000248148">
    <property type="component" value="Unassembled WGS sequence"/>
</dbReference>
<evidence type="ECO:0000313" key="4">
    <source>
        <dbReference type="Proteomes" id="UP000248148"/>
    </source>
</evidence>
<evidence type="ECO:0000259" key="2">
    <source>
        <dbReference type="Pfam" id="PF09335"/>
    </source>
</evidence>
<accession>A0A318TJD0</accession>
<organism evidence="3 4">
    <name type="scientific">Rhodopseudomonas faecalis</name>
    <dbReference type="NCBI Taxonomy" id="99655"/>
    <lineage>
        <taxon>Bacteria</taxon>
        <taxon>Pseudomonadati</taxon>
        <taxon>Pseudomonadota</taxon>
        <taxon>Alphaproteobacteria</taxon>
        <taxon>Hyphomicrobiales</taxon>
        <taxon>Nitrobacteraceae</taxon>
        <taxon>Rhodopseudomonas</taxon>
    </lineage>
</organism>
<dbReference type="OrthoDB" id="9810270at2"/>
<dbReference type="PANTHER" id="PTHR42709">
    <property type="entry name" value="ALKALINE PHOSPHATASE LIKE PROTEIN"/>
    <property type="match status" value="1"/>
</dbReference>
<dbReference type="AlphaFoldDB" id="A0A318TJD0"/>
<sequence>MLRRIYDWCIDAAHKRYATWIMGSVSFAESSFFPVPPDVMLIPMSLARPERAWFYAVLCTLTSVAGGIAGYAIGALLYDSVGQWLIQLYGYGDKVEAFRAGYAQYGALIILLKGLTPIPYKLVTITSGFAGYDIWLFILFSLIARGGRFFIVAILLNRYGTAIRAAIERRLGFWVAVGTALLVLGFVIALRAF</sequence>
<dbReference type="InterPro" id="IPR051311">
    <property type="entry name" value="DedA_domain"/>
</dbReference>
<feature type="transmembrane region" description="Helical" evidence="1">
    <location>
        <begin position="171"/>
        <end position="190"/>
    </location>
</feature>
<name>A0A318TJD0_9BRAD</name>
<keyword evidence="1" id="KW-0812">Transmembrane</keyword>
<feature type="domain" description="VTT" evidence="2">
    <location>
        <begin position="37"/>
        <end position="155"/>
    </location>
</feature>
<proteinExistence type="predicted"/>
<dbReference type="GO" id="GO:0005886">
    <property type="term" value="C:plasma membrane"/>
    <property type="evidence" value="ECO:0007669"/>
    <property type="project" value="TreeGrafter"/>
</dbReference>
<dbReference type="Pfam" id="PF09335">
    <property type="entry name" value="VTT_dom"/>
    <property type="match status" value="1"/>
</dbReference>